<name>A0A4U0X1E8_9PEZI</name>
<gene>
    <name evidence="11" type="ORF">B0A55_07627</name>
</gene>
<dbReference type="PANTHER" id="PTHR24096:SF149">
    <property type="entry name" value="AMP-BINDING DOMAIN-CONTAINING PROTEIN-RELATED"/>
    <property type="match status" value="1"/>
</dbReference>
<comment type="similarity">
    <text evidence="2">Belongs to the ATP-dependent AMP-binding enzyme family.</text>
</comment>
<feature type="domain" description="UCH catalytic" evidence="10">
    <location>
        <begin position="1"/>
        <end position="239"/>
    </location>
</feature>
<evidence type="ECO:0000313" key="12">
    <source>
        <dbReference type="Proteomes" id="UP000309340"/>
    </source>
</evidence>
<evidence type="ECO:0000256" key="8">
    <source>
        <dbReference type="ARBA" id="ARBA00022807"/>
    </source>
</evidence>
<dbReference type="InterPro" id="IPR000873">
    <property type="entry name" value="AMP-dep_synth/lig_dom"/>
</dbReference>
<dbReference type="GO" id="GO:0006511">
    <property type="term" value="P:ubiquitin-dependent protein catabolic process"/>
    <property type="evidence" value="ECO:0007669"/>
    <property type="project" value="UniProtKB-UniRule"/>
</dbReference>
<evidence type="ECO:0000256" key="3">
    <source>
        <dbReference type="ARBA" id="ARBA00012759"/>
    </source>
</evidence>
<dbReference type="Gene3D" id="1.20.58.860">
    <property type="match status" value="1"/>
</dbReference>
<evidence type="ECO:0000256" key="9">
    <source>
        <dbReference type="PROSITE-ProRule" id="PRU01393"/>
    </source>
</evidence>
<sequence length="865" mass="95892">SNAENPTPFGVFTFLIESLGVKNVQFEELISLDVESLQQLNPTGIIFLFKYPTDEKPSRVKPLDGEFDYAAVEGPHGEDEVPVWFAAQTIQNACGTQALLSVVFNKDRPHEKGHIQIGPDLQDFVDFTSGFPPDIRGEALSNSDLIRSVHNSFARSSPFASDETRMATGDDDVYHFIAYASINSTLYELDGLQPAPIRHSERGGCKSEDFAEAVVPVLQRRIERYPATEIRFNLLAMCEDLRARARDIGDEEMLAREEAKRREWRWENALRRHNFVGFVGEVMKGVTAQKLKEGAYDAWVEEAKTATKKRIEERQKKGQHGGEEMDVSIFRSVHPDLELPHVDLATDVLSNPYIIPPDTVSFIDAEMKQSYTFAMVIQRTTSLAHDLRNLGVRQRDVVAFFSPNTIYYAIVCFAVIGCVAVFSPISAALTASELHDRLETSQARYIVVDSALIHTARMAAEGTSMQHIIQADGSAKFDGNDTAHIIATHCTPSGLFVTSATDTAPCLLCFSTGTTGKAKGTLISHFSMTSNMRQMNKHRQRDSAAVGMTQIAFLPMSHIYGLANYVCASLRRGGTLVPEDLELVPPVALLLAKSPGVPDYDLESVRRIMSAAAPLSKESVLATEALFRTLYGTEVRWAFGLTECSPAVSTLSPEDQDTNRRFTVGNLLPNMRMRVVDPETLKDMAVERSGWTHPGELWSAGPNVFLGYLHNEKANKSAFVHDRNGTRWYRSGDIGTVDTEGYVVIRDRLKAMIKYKGMQVIPSELEAKLLRNPHVIDCAVLGKYVEEQTTELPTAFVVLSPEAESKGPGTVVEEKHQWLNEKVAPCKRLRGGIKLVDAIPKSASGKVLRRELKEALRGSARTAKL</sequence>
<keyword evidence="8 9" id="KW-0788">Thiol protease</keyword>
<dbReference type="Pfam" id="PF01088">
    <property type="entry name" value="Peptidase_C12"/>
    <property type="match status" value="1"/>
</dbReference>
<evidence type="ECO:0000313" key="11">
    <source>
        <dbReference type="EMBL" id="TKA69427.1"/>
    </source>
</evidence>
<feature type="site" description="Important for enzyme activity" evidence="9">
    <location>
        <position position="190"/>
    </location>
</feature>
<evidence type="ECO:0000256" key="1">
    <source>
        <dbReference type="ARBA" id="ARBA00000707"/>
    </source>
</evidence>
<dbReference type="InterPro" id="IPR042099">
    <property type="entry name" value="ANL_N_sf"/>
</dbReference>
<dbReference type="InterPro" id="IPR045851">
    <property type="entry name" value="AMP-bd_C_sf"/>
</dbReference>
<evidence type="ECO:0000256" key="5">
    <source>
        <dbReference type="ARBA" id="ARBA00022670"/>
    </source>
</evidence>
<comment type="similarity">
    <text evidence="9">Belongs to the peptidase C12 family.</text>
</comment>
<evidence type="ECO:0000256" key="4">
    <source>
        <dbReference type="ARBA" id="ARBA00022598"/>
    </source>
</evidence>
<dbReference type="InterPro" id="IPR038765">
    <property type="entry name" value="Papain-like_cys_pep_sf"/>
</dbReference>
<feature type="active site" description="Proton donor" evidence="9">
    <location>
        <position position="175"/>
    </location>
</feature>
<dbReference type="CDD" id="cd09617">
    <property type="entry name" value="Peptidase_C12_UCH37_BAP1"/>
    <property type="match status" value="1"/>
</dbReference>
<dbReference type="InterPro" id="IPR020845">
    <property type="entry name" value="AMP-binding_CS"/>
</dbReference>
<keyword evidence="6 9" id="KW-0833">Ubl conjugation pathway</keyword>
<dbReference type="SUPFAM" id="SSF56801">
    <property type="entry name" value="Acetyl-CoA synthetase-like"/>
    <property type="match status" value="1"/>
</dbReference>
<feature type="site" description="Transition state stabilizer" evidence="9">
    <location>
        <position position="88"/>
    </location>
</feature>
<feature type="active site" description="Nucleophile" evidence="9">
    <location>
        <position position="94"/>
    </location>
</feature>
<dbReference type="InterPro" id="IPR001578">
    <property type="entry name" value="Peptidase_C12_UCH"/>
</dbReference>
<dbReference type="Gene3D" id="3.30.300.30">
    <property type="match status" value="1"/>
</dbReference>
<dbReference type="InterPro" id="IPR041507">
    <property type="entry name" value="UCH_C"/>
</dbReference>
<keyword evidence="7 9" id="KW-0378">Hydrolase</keyword>
<dbReference type="PROSITE" id="PS00455">
    <property type="entry name" value="AMP_BINDING"/>
    <property type="match status" value="1"/>
</dbReference>
<evidence type="ECO:0000256" key="7">
    <source>
        <dbReference type="ARBA" id="ARBA00022801"/>
    </source>
</evidence>
<dbReference type="EC" id="3.4.19.12" evidence="3 9"/>
<evidence type="ECO:0000256" key="6">
    <source>
        <dbReference type="ARBA" id="ARBA00022786"/>
    </source>
</evidence>
<evidence type="ECO:0000259" key="10">
    <source>
        <dbReference type="PROSITE" id="PS52048"/>
    </source>
</evidence>
<feature type="non-terminal residue" evidence="11">
    <location>
        <position position="1"/>
    </location>
</feature>
<dbReference type="Pfam" id="PF18031">
    <property type="entry name" value="UCH_C"/>
    <property type="match status" value="1"/>
</dbReference>
<accession>A0A4U0X1E8</accession>
<keyword evidence="12" id="KW-1185">Reference proteome</keyword>
<dbReference type="GO" id="GO:0016405">
    <property type="term" value="F:CoA-ligase activity"/>
    <property type="evidence" value="ECO:0007669"/>
    <property type="project" value="TreeGrafter"/>
</dbReference>
<dbReference type="EMBL" id="NAJQ01000449">
    <property type="protein sequence ID" value="TKA69427.1"/>
    <property type="molecule type" value="Genomic_DNA"/>
</dbReference>
<dbReference type="PROSITE" id="PS52048">
    <property type="entry name" value="UCH_DOMAIN"/>
    <property type="match status" value="1"/>
</dbReference>
<protein>
    <recommendedName>
        <fullName evidence="3 9">ubiquitinyl hydrolase 1</fullName>
        <ecNumber evidence="3 9">3.4.19.12</ecNumber>
    </recommendedName>
</protein>
<dbReference type="PANTHER" id="PTHR24096">
    <property type="entry name" value="LONG-CHAIN-FATTY-ACID--COA LIGASE"/>
    <property type="match status" value="1"/>
</dbReference>
<keyword evidence="5 9" id="KW-0645">Protease</keyword>
<organism evidence="11 12">
    <name type="scientific">Friedmanniomyces simplex</name>
    <dbReference type="NCBI Taxonomy" id="329884"/>
    <lineage>
        <taxon>Eukaryota</taxon>
        <taxon>Fungi</taxon>
        <taxon>Dikarya</taxon>
        <taxon>Ascomycota</taxon>
        <taxon>Pezizomycotina</taxon>
        <taxon>Dothideomycetes</taxon>
        <taxon>Dothideomycetidae</taxon>
        <taxon>Mycosphaerellales</taxon>
        <taxon>Teratosphaeriaceae</taxon>
        <taxon>Friedmanniomyces</taxon>
    </lineage>
</organism>
<dbReference type="PRINTS" id="PR00707">
    <property type="entry name" value="UBCTHYDRLASE"/>
</dbReference>
<comment type="caution">
    <text evidence="11">The sequence shown here is derived from an EMBL/GenBank/DDBJ whole genome shotgun (WGS) entry which is preliminary data.</text>
</comment>
<dbReference type="AlphaFoldDB" id="A0A4U0X1E8"/>
<dbReference type="OrthoDB" id="1924260at2759"/>
<reference evidence="11 12" key="1">
    <citation type="submission" date="2017-03" db="EMBL/GenBank/DDBJ databases">
        <title>Genomes of endolithic fungi from Antarctica.</title>
        <authorList>
            <person name="Coleine C."/>
            <person name="Masonjones S."/>
            <person name="Stajich J.E."/>
        </authorList>
    </citation>
    <scope>NUCLEOTIDE SEQUENCE [LARGE SCALE GENOMIC DNA]</scope>
    <source>
        <strain evidence="11 12">CCFEE 5184</strain>
    </source>
</reference>
<dbReference type="Gene3D" id="3.40.50.12780">
    <property type="entry name" value="N-terminal domain of ligase-like"/>
    <property type="match status" value="1"/>
</dbReference>
<dbReference type="Gene3D" id="3.40.532.10">
    <property type="entry name" value="Peptidase C12, ubiquitin carboxyl-terminal hydrolase"/>
    <property type="match status" value="1"/>
</dbReference>
<dbReference type="SUPFAM" id="SSF54001">
    <property type="entry name" value="Cysteine proteinases"/>
    <property type="match status" value="1"/>
</dbReference>
<comment type="catalytic activity">
    <reaction evidence="1 9">
        <text>Thiol-dependent hydrolysis of ester, thioester, amide, peptide and isopeptide bonds formed by the C-terminal Gly of ubiquitin (a 76-residue protein attached to proteins as an intracellular targeting signal).</text>
        <dbReference type="EC" id="3.4.19.12"/>
    </reaction>
</comment>
<dbReference type="GO" id="GO:0004843">
    <property type="term" value="F:cysteine-type deubiquitinase activity"/>
    <property type="evidence" value="ECO:0007669"/>
    <property type="project" value="UniProtKB-UniRule"/>
</dbReference>
<dbReference type="Proteomes" id="UP000309340">
    <property type="component" value="Unassembled WGS sequence"/>
</dbReference>
<dbReference type="InterPro" id="IPR025110">
    <property type="entry name" value="AMP-bd_C"/>
</dbReference>
<dbReference type="STRING" id="329884.A0A4U0X1E8"/>
<evidence type="ECO:0000256" key="2">
    <source>
        <dbReference type="ARBA" id="ARBA00006432"/>
    </source>
</evidence>
<dbReference type="Pfam" id="PF13193">
    <property type="entry name" value="AMP-binding_C"/>
    <property type="match status" value="1"/>
</dbReference>
<dbReference type="Pfam" id="PF00501">
    <property type="entry name" value="AMP-binding"/>
    <property type="match status" value="1"/>
</dbReference>
<dbReference type="InterPro" id="IPR036959">
    <property type="entry name" value="Peptidase_C12_UCH_sf"/>
</dbReference>
<keyword evidence="4" id="KW-0436">Ligase</keyword>
<proteinExistence type="inferred from homology"/>